<dbReference type="NCBIfam" id="NF038324">
    <property type="entry name" value="DrmB_fam"/>
    <property type="match status" value="1"/>
</dbReference>
<gene>
    <name evidence="2" type="ORF">SAMN04488000_101638</name>
</gene>
<dbReference type="OrthoDB" id="9134227at2"/>
<dbReference type="Proteomes" id="UP000199503">
    <property type="component" value="Unassembled WGS sequence"/>
</dbReference>
<name>A0A1H9BQS2_9PSEU</name>
<dbReference type="RefSeq" id="WP_089909033.1">
    <property type="nucleotide sequence ID" value="NZ_FOFV01000001.1"/>
</dbReference>
<dbReference type="InterPro" id="IPR018973">
    <property type="entry name" value="MZB"/>
</dbReference>
<feature type="domain" description="MrfA-like Zn-binding" evidence="1">
    <location>
        <begin position="446"/>
        <end position="547"/>
    </location>
</feature>
<evidence type="ECO:0000313" key="3">
    <source>
        <dbReference type="Proteomes" id="UP000199503"/>
    </source>
</evidence>
<dbReference type="AlphaFoldDB" id="A0A1H9BQS2"/>
<dbReference type="InterPro" id="IPR047721">
    <property type="entry name" value="DrmB"/>
</dbReference>
<dbReference type="Pfam" id="PF09369">
    <property type="entry name" value="MZB"/>
    <property type="match status" value="1"/>
</dbReference>
<dbReference type="STRING" id="65499.SAMN04488000_101638"/>
<evidence type="ECO:0000313" key="2">
    <source>
        <dbReference type="EMBL" id="SEP91249.1"/>
    </source>
</evidence>
<organism evidence="2 3">
    <name type="scientific">Lentzea albida</name>
    <dbReference type="NCBI Taxonomy" id="65499"/>
    <lineage>
        <taxon>Bacteria</taxon>
        <taxon>Bacillati</taxon>
        <taxon>Actinomycetota</taxon>
        <taxon>Actinomycetes</taxon>
        <taxon>Pseudonocardiales</taxon>
        <taxon>Pseudonocardiaceae</taxon>
        <taxon>Lentzea</taxon>
    </lineage>
</organism>
<accession>A0A1H9BQS2</accession>
<protein>
    <recommendedName>
        <fullName evidence="1">MrfA-like Zn-binding domain-containing protein</fullName>
    </recommendedName>
</protein>
<dbReference type="EMBL" id="FOFV01000001">
    <property type="protein sequence ID" value="SEP91249.1"/>
    <property type="molecule type" value="Genomic_DNA"/>
</dbReference>
<proteinExistence type="predicted"/>
<evidence type="ECO:0000259" key="1">
    <source>
        <dbReference type="Pfam" id="PF09369"/>
    </source>
</evidence>
<reference evidence="3" key="1">
    <citation type="submission" date="2016-10" db="EMBL/GenBank/DDBJ databases">
        <authorList>
            <person name="Varghese N."/>
            <person name="Submissions S."/>
        </authorList>
    </citation>
    <scope>NUCLEOTIDE SEQUENCE [LARGE SCALE GENOMIC DNA]</scope>
    <source>
        <strain evidence="3">DSM 44437</strain>
    </source>
</reference>
<sequence length="590" mass="66391">MTVRKVRRSQFVSPFGPGALIDLVGESFVVEDAGNWRGPLEEIVFPRLAAYLKVAHLRSPSPRSRWLPYYRFPRRLFCPNCRRVRFWSRHDEKQNAAPVCDKCTVTTRLVPMRFVAVCANGHLDDVNWRNWAHSADRNTRNQQQCGVNEIRFDSKADVGSGLQSLTVTCIACKASRSLEELSQKYRVRCSGRQPWQSSADEVNCDERMVVMQRGAAAVYFPTVVSAIDIPPESSWSSINNPLTKLRQNNDFVWLQNSPNHALRSAMINVVANQTGISTAEVEAALLSMTGEVHYDPDAGPDDIPVEEWVALTNPQAEPHDHKDHFITRRADRPLRGDSPISSAWRGFISDVIMVDRLREVRVLQHFERHTMNESVASNLAPNPDFLPATEVFGEGFFIRFDEEELVSWEQLPKVRDRCSSLVRRRQQARSTWLKEPTPRRLLLHTFAHLLLRHTAFDAGYSTSSLRERLYVTEGQEGPAMAGILIYTAAGDSEGTLGGLVRMGEFPRLIRLLDMSVAAANWCSFDPVCSESSGQGPHGLSLAACHACSLVPETSCVEANRLLDRRLLIDPDYGFFRSLLPLLEQALGGEH</sequence>
<keyword evidence="3" id="KW-1185">Reference proteome</keyword>